<gene>
    <name evidence="7" type="ORF">K437DRAFT_254632</name>
</gene>
<keyword evidence="3" id="KW-0507">mRNA processing</keyword>
<feature type="compositionally biased region" description="Basic and acidic residues" evidence="6">
    <location>
        <begin position="208"/>
        <end position="222"/>
    </location>
</feature>
<feature type="region of interest" description="Disordered" evidence="6">
    <location>
        <begin position="198"/>
        <end position="254"/>
    </location>
</feature>
<organism evidence="7 8">
    <name type="scientific">Tilletiaria anomala (strain ATCC 24038 / CBS 436.72 / UBC 951)</name>
    <dbReference type="NCBI Taxonomy" id="1037660"/>
    <lineage>
        <taxon>Eukaryota</taxon>
        <taxon>Fungi</taxon>
        <taxon>Dikarya</taxon>
        <taxon>Basidiomycota</taxon>
        <taxon>Ustilaginomycotina</taxon>
        <taxon>Exobasidiomycetes</taxon>
        <taxon>Georgefischeriales</taxon>
        <taxon>Tilletiariaceae</taxon>
        <taxon>Tilletiaria</taxon>
    </lineage>
</organism>
<comment type="similarity">
    <text evidence="2">Belongs to the SNU66/SART1 family.</text>
</comment>
<feature type="region of interest" description="Disordered" evidence="6">
    <location>
        <begin position="325"/>
        <end position="390"/>
    </location>
</feature>
<dbReference type="GO" id="GO:0045292">
    <property type="term" value="P:mRNA cis splicing, via spliceosome"/>
    <property type="evidence" value="ECO:0007669"/>
    <property type="project" value="TreeGrafter"/>
</dbReference>
<dbReference type="AlphaFoldDB" id="A0A066WHS1"/>
<evidence type="ECO:0000256" key="3">
    <source>
        <dbReference type="ARBA" id="ARBA00022664"/>
    </source>
</evidence>
<feature type="compositionally biased region" description="Basic and acidic residues" evidence="6">
    <location>
        <begin position="690"/>
        <end position="719"/>
    </location>
</feature>
<feature type="region of interest" description="Disordered" evidence="6">
    <location>
        <begin position="592"/>
        <end position="645"/>
    </location>
</feature>
<feature type="compositionally biased region" description="Basic residues" evidence="6">
    <location>
        <begin position="325"/>
        <end position="335"/>
    </location>
</feature>
<feature type="region of interest" description="Disordered" evidence="6">
    <location>
        <begin position="690"/>
        <end position="899"/>
    </location>
</feature>
<dbReference type="RefSeq" id="XP_013244929.1">
    <property type="nucleotide sequence ID" value="XM_013389475.1"/>
</dbReference>
<sequence>MSSDFQKDSLSLEETNKLRISIGLKPLTDDGPSTSSAKKNDQAPGETPPVDKDALAEDNYKRKREEDRREREEKEARERIAKIQNKRNLARKLHGPTLGEEDTADSAPSREAGKGKSTLKWLQQQRKRAKENAERIAREQEEAEALALKQLRESQDAYSERDLKGLKVAHDMDDLDMEEGEERVLTLKDSRILDDEDDELMEASLAQQEKDQLNEERKRGAKEYTGLDDEEFDDGTSAPSGRMPGQRRGILSKYDGDLDKEGFAKREDGKTGFVLGAQVESKDEIKRRKQEESARMLNRSMLDLSYTKNQEVSDYLQEGDVGFKKPKTKKKKRATKVQLDIENEDEAAGPSTFTSSVAVKKEEEEEKGEDAAMPAVAPPRDRRPGSVQIENFVDDDELAAALARSRRQKAKKVFNKMTPEEIAKNLAAQKKAEEEAKARAQAANGSLSKGQADTNGTGESNGGLTFDSTSEFVRNISLRGAASARDASEERRRRARSTIAANAEGLLEEEAVAIKDERMEAVAAPVNGRARVKIEVAEDEDAEMGEIEEEIAAQAQAPGAGANVEPTTAAEPLVSGGMAATLALLRNTGTLEPVPEEVKAREKEQKRYDRWLTQRRTDERAREEQRAASKAVGSAKDQATREYENRAREVDEALMAAERFKDYKPDVDIKYHDSHGRELGAKEAWKDLSHRFHGRDPGYRAQEKKQRRIELERQRERMAAGDTPSGMTHAFADRAEKSGQAHMVLSVGNRGNAPQDVALLGPNTQSGASAGGKGKGRNKEKDKDMEQGKGKAQLVPLLGAESSKAMVRTGSPSGMESPASAGHSNSGAQGAGGPGFAPRTMRAAFAPIRTAAATSASSSWEEAGGRGGADHQQQEQLAQQQGPSAASAGSMPLPSPLPLAATSKFRLALGKRKDAPS</sequence>
<evidence type="ECO:0000256" key="6">
    <source>
        <dbReference type="SAM" id="MobiDB-lite"/>
    </source>
</evidence>
<feature type="compositionally biased region" description="Basic and acidic residues" evidence="6">
    <location>
        <begin position="596"/>
        <end position="627"/>
    </location>
</feature>
<evidence type="ECO:0000256" key="5">
    <source>
        <dbReference type="ARBA" id="ARBA00023242"/>
    </source>
</evidence>
<dbReference type="OrthoDB" id="5583at2759"/>
<feature type="compositionally biased region" description="Low complexity" evidence="6">
    <location>
        <begin position="843"/>
        <end position="862"/>
    </location>
</feature>
<dbReference type="EMBL" id="JMSN01000014">
    <property type="protein sequence ID" value="KDN52078.1"/>
    <property type="molecule type" value="Genomic_DNA"/>
</dbReference>
<feature type="region of interest" description="Disordered" evidence="6">
    <location>
        <begin position="542"/>
        <end position="568"/>
    </location>
</feature>
<dbReference type="InParanoid" id="A0A066WHS1"/>
<feature type="compositionally biased region" description="Polar residues" evidence="6">
    <location>
        <begin position="444"/>
        <end position="467"/>
    </location>
</feature>
<comment type="subcellular location">
    <subcellularLocation>
        <location evidence="1">Nucleus</location>
    </subcellularLocation>
</comment>
<feature type="compositionally biased region" description="Acidic residues" evidence="6">
    <location>
        <begin position="542"/>
        <end position="551"/>
    </location>
</feature>
<dbReference type="GeneID" id="25263931"/>
<evidence type="ECO:0000256" key="4">
    <source>
        <dbReference type="ARBA" id="ARBA00023187"/>
    </source>
</evidence>
<proteinExistence type="inferred from homology"/>
<feature type="compositionally biased region" description="Basic and acidic residues" evidence="6">
    <location>
        <begin position="49"/>
        <end position="81"/>
    </location>
</feature>
<reference evidence="7 8" key="1">
    <citation type="submission" date="2014-05" db="EMBL/GenBank/DDBJ databases">
        <title>Draft genome sequence of a rare smut relative, Tilletiaria anomala UBC 951.</title>
        <authorList>
            <consortium name="DOE Joint Genome Institute"/>
            <person name="Toome M."/>
            <person name="Kuo A."/>
            <person name="Henrissat B."/>
            <person name="Lipzen A."/>
            <person name="Tritt A."/>
            <person name="Yoshinaga Y."/>
            <person name="Zane M."/>
            <person name="Barry K."/>
            <person name="Grigoriev I.V."/>
            <person name="Spatafora J.W."/>
            <person name="Aimea M.C."/>
        </authorList>
    </citation>
    <scope>NUCLEOTIDE SEQUENCE [LARGE SCALE GENOMIC DNA]</scope>
    <source>
        <strain evidence="7 8">UBC 951</strain>
    </source>
</reference>
<feature type="region of interest" description="Disordered" evidence="6">
    <location>
        <begin position="426"/>
        <end position="467"/>
    </location>
</feature>
<protein>
    <recommendedName>
        <fullName evidence="9">SART-1 protein</fullName>
    </recommendedName>
</protein>
<evidence type="ECO:0000313" key="8">
    <source>
        <dbReference type="Proteomes" id="UP000027361"/>
    </source>
</evidence>
<dbReference type="FunCoup" id="A0A066WHS1">
    <property type="interactions" value="631"/>
</dbReference>
<evidence type="ECO:0008006" key="9">
    <source>
        <dbReference type="Google" id="ProtNLM"/>
    </source>
</evidence>
<accession>A0A066WHS1</accession>
<dbReference type="HOGENOM" id="CLU_009379_2_1_1"/>
<keyword evidence="8" id="KW-1185">Reference proteome</keyword>
<name>A0A066WHS1_TILAU</name>
<dbReference type="InterPro" id="IPR005011">
    <property type="entry name" value="SNU66/SART1"/>
</dbReference>
<evidence type="ECO:0000256" key="1">
    <source>
        <dbReference type="ARBA" id="ARBA00004123"/>
    </source>
</evidence>
<dbReference type="Pfam" id="PF03343">
    <property type="entry name" value="SART-1"/>
    <property type="match status" value="1"/>
</dbReference>
<feature type="region of interest" description="Disordered" evidence="6">
    <location>
        <begin position="19"/>
        <end position="136"/>
    </location>
</feature>
<keyword evidence="5" id="KW-0539">Nucleus</keyword>
<evidence type="ECO:0000313" key="7">
    <source>
        <dbReference type="EMBL" id="KDN52078.1"/>
    </source>
</evidence>
<dbReference type="Proteomes" id="UP000027361">
    <property type="component" value="Unassembled WGS sequence"/>
</dbReference>
<feature type="compositionally biased region" description="Low complexity" evidence="6">
    <location>
        <begin position="552"/>
        <end position="562"/>
    </location>
</feature>
<dbReference type="Pfam" id="PF19252">
    <property type="entry name" value="HIND"/>
    <property type="match status" value="1"/>
</dbReference>
<dbReference type="GO" id="GO:0046540">
    <property type="term" value="C:U4/U6 x U5 tri-snRNP complex"/>
    <property type="evidence" value="ECO:0007669"/>
    <property type="project" value="InterPro"/>
</dbReference>
<dbReference type="PANTHER" id="PTHR14152">
    <property type="entry name" value="SQUAMOUS CELL CARCINOMA ANTIGEN RECOGNISED BY CYTOTOXIC T LYMPHOCYTES"/>
    <property type="match status" value="1"/>
</dbReference>
<keyword evidence="4" id="KW-0508">mRNA splicing</keyword>
<comment type="caution">
    <text evidence="7">The sequence shown here is derived from an EMBL/GenBank/DDBJ whole genome shotgun (WGS) entry which is preliminary data.</text>
</comment>
<dbReference type="InterPro" id="IPR045347">
    <property type="entry name" value="HIND"/>
</dbReference>
<evidence type="ECO:0000256" key="2">
    <source>
        <dbReference type="ARBA" id="ARBA00006076"/>
    </source>
</evidence>
<feature type="compositionally biased region" description="Low complexity" evidence="6">
    <location>
        <begin position="874"/>
        <end position="892"/>
    </location>
</feature>
<dbReference type="STRING" id="1037660.A0A066WHS1"/>
<feature type="compositionally biased region" description="Basic residues" evidence="6">
    <location>
        <begin position="84"/>
        <end position="94"/>
    </location>
</feature>
<dbReference type="PANTHER" id="PTHR14152:SF5">
    <property type="entry name" value="U4_U6.U5 TRI-SNRNP-ASSOCIATED PROTEIN 1"/>
    <property type="match status" value="1"/>
</dbReference>
<dbReference type="OMA" id="KRRDYTG"/>
<dbReference type="GO" id="GO:0000481">
    <property type="term" value="P:maturation of 5S rRNA"/>
    <property type="evidence" value="ECO:0007669"/>
    <property type="project" value="TreeGrafter"/>
</dbReference>
<feature type="compositionally biased region" description="Basic and acidic residues" evidence="6">
    <location>
        <begin position="777"/>
        <end position="789"/>
    </location>
</feature>